<dbReference type="Gene3D" id="2.120.10.10">
    <property type="match status" value="1"/>
</dbReference>
<dbReference type="InterPro" id="IPR036278">
    <property type="entry name" value="Sialidase_sf"/>
</dbReference>
<dbReference type="GO" id="GO:0006689">
    <property type="term" value="P:ganglioside catabolic process"/>
    <property type="evidence" value="ECO:0007669"/>
    <property type="project" value="TreeGrafter"/>
</dbReference>
<evidence type="ECO:0000256" key="2">
    <source>
        <dbReference type="ARBA" id="ARBA00009348"/>
    </source>
</evidence>
<dbReference type="HOGENOM" id="CLU_622103_0_0_12"/>
<protein>
    <recommendedName>
        <fullName evidence="3">exo-alpha-sialidase</fullName>
        <ecNumber evidence="3">3.2.1.18</ecNumber>
    </recommendedName>
</protein>
<dbReference type="EMBL" id="CP002025">
    <property type="protein sequence ID" value="ADK32000.1"/>
    <property type="molecule type" value="Genomic_DNA"/>
</dbReference>
<evidence type="ECO:0000256" key="3">
    <source>
        <dbReference type="ARBA" id="ARBA00012733"/>
    </source>
</evidence>
<dbReference type="CDD" id="cd15482">
    <property type="entry name" value="Sialidase_non-viral"/>
    <property type="match status" value="1"/>
</dbReference>
<dbReference type="AlphaFoldDB" id="D8IFS7"/>
<dbReference type="Pfam" id="PF13859">
    <property type="entry name" value="BNR_3"/>
    <property type="match status" value="1"/>
</dbReference>
<sequence>MLKKYILLLLLLLTILSCGSDYILSSFYIRKDLEWPISPSEQKNLHYYTHIVGGFNFNEYTSPVIVATPDNYILVVYENRSDNGTLDIFGIDQTKIVNINVAISKDAESFPTVGKNIGGVAYSYTASHGSPIVFVDKNGNVVVLAVGGIGFGTGNATDISTISVSISEDNGNQWSKWEDIDTNVFKSLLDEGYNRFYTTTGNGITLQNGTLVCMIDYKKHTSSNPDGAAILYSKNNGKDWELGSTIKYTGGASGKRFAKIIAERSDGKLLIAAVHNTGNDYNANNSLYWALADSLDGNISDFAVTGLPNNSGGTVAGDKIQYTENGQSKSGILLLHSYPNREYINPNGLKYQVKNAMAMSISEDDGASWKLITNRIGTAAELLKKSTFRQSMKVLKDGTIATSIEEGEEIEITLDKTFNIVYRRMGLSALSDGKYSYEGL</sequence>
<dbReference type="InterPro" id="IPR026856">
    <property type="entry name" value="Sialidase_fam"/>
</dbReference>
<keyword evidence="6" id="KW-1185">Reference proteome</keyword>
<dbReference type="GO" id="GO:0016020">
    <property type="term" value="C:membrane"/>
    <property type="evidence" value="ECO:0007669"/>
    <property type="project" value="TreeGrafter"/>
</dbReference>
<dbReference type="GeneID" id="56440577"/>
<accession>D8IFS7</accession>
<evidence type="ECO:0000313" key="6">
    <source>
        <dbReference type="Proteomes" id="UP000000332"/>
    </source>
</evidence>
<dbReference type="PROSITE" id="PS51257">
    <property type="entry name" value="PROKAR_LIPOPROTEIN"/>
    <property type="match status" value="1"/>
</dbReference>
<evidence type="ECO:0000313" key="5">
    <source>
        <dbReference type="EMBL" id="ADK32000.1"/>
    </source>
</evidence>
<organism evidence="5 6">
    <name type="scientific">Brachyspira pilosicoli (strain ATCC BAA-1826 / 95/1000)</name>
    <dbReference type="NCBI Taxonomy" id="759914"/>
    <lineage>
        <taxon>Bacteria</taxon>
        <taxon>Pseudomonadati</taxon>
        <taxon>Spirochaetota</taxon>
        <taxon>Spirochaetia</taxon>
        <taxon>Brachyspirales</taxon>
        <taxon>Brachyspiraceae</taxon>
        <taxon>Brachyspira</taxon>
    </lineage>
</organism>
<dbReference type="PANTHER" id="PTHR10628">
    <property type="entry name" value="SIALIDASE"/>
    <property type="match status" value="1"/>
</dbReference>
<comment type="similarity">
    <text evidence="2">Belongs to the glycosyl hydrolase 33 family.</text>
</comment>
<dbReference type="EC" id="3.2.1.18" evidence="3"/>
<dbReference type="KEGG" id="bpo:BP951000_2022"/>
<dbReference type="InParanoid" id="D8IFS7"/>
<dbReference type="GO" id="GO:0005737">
    <property type="term" value="C:cytoplasm"/>
    <property type="evidence" value="ECO:0007669"/>
    <property type="project" value="TreeGrafter"/>
</dbReference>
<proteinExistence type="inferred from homology"/>
<gene>
    <name evidence="5" type="ordered locus">BP951000_2022</name>
</gene>
<evidence type="ECO:0000259" key="4">
    <source>
        <dbReference type="Pfam" id="PF13859"/>
    </source>
</evidence>
<dbReference type="STRING" id="759914.BP951000_2022"/>
<comment type="catalytic activity">
    <reaction evidence="1">
        <text>Hydrolysis of alpha-(2-&gt;3)-, alpha-(2-&gt;6)-, alpha-(2-&gt;8)- glycosidic linkages of terminal sialic acid residues in oligosaccharides, glycoproteins, glycolipids, colominic acid and synthetic substrates.</text>
        <dbReference type="EC" id="3.2.1.18"/>
    </reaction>
</comment>
<dbReference type="GO" id="GO:0009313">
    <property type="term" value="P:oligosaccharide catabolic process"/>
    <property type="evidence" value="ECO:0007669"/>
    <property type="project" value="TreeGrafter"/>
</dbReference>
<feature type="domain" description="Sialidase" evidence="4">
    <location>
        <begin position="128"/>
        <end position="272"/>
    </location>
</feature>
<dbReference type="Proteomes" id="UP000000332">
    <property type="component" value="Chromosome"/>
</dbReference>
<name>D8IFS7_BRAP9</name>
<dbReference type="RefSeq" id="WP_013244949.1">
    <property type="nucleotide sequence ID" value="NC_014330.1"/>
</dbReference>
<dbReference type="eggNOG" id="COG4409">
    <property type="taxonomic scope" value="Bacteria"/>
</dbReference>
<evidence type="ECO:0000256" key="1">
    <source>
        <dbReference type="ARBA" id="ARBA00000427"/>
    </source>
</evidence>
<dbReference type="PANTHER" id="PTHR10628:SF30">
    <property type="entry name" value="EXO-ALPHA-SIALIDASE"/>
    <property type="match status" value="1"/>
</dbReference>
<dbReference type="InterPro" id="IPR011040">
    <property type="entry name" value="Sialidase"/>
</dbReference>
<dbReference type="SUPFAM" id="SSF50939">
    <property type="entry name" value="Sialidases"/>
    <property type="match status" value="1"/>
</dbReference>
<dbReference type="GO" id="GO:0004308">
    <property type="term" value="F:exo-alpha-sialidase activity"/>
    <property type="evidence" value="ECO:0007669"/>
    <property type="project" value="UniProtKB-EC"/>
</dbReference>
<reference evidence="5 6" key="1">
    <citation type="journal article" date="2010" name="PLoS ONE">
        <title>The complete genome sequence of the pathogenic intestinal spirochete Brachyspira pilosicoli and comparison with other Brachyspira genomes.</title>
        <authorList>
            <person name="Wanchanthuek P."/>
            <person name="Bellgard M.I."/>
            <person name="La T."/>
            <person name="Ryan K."/>
            <person name="Moolhuijzen P."/>
            <person name="Chapman B."/>
            <person name="Black M."/>
            <person name="Schibeci D."/>
            <person name="Hunter A."/>
            <person name="Barrero R."/>
            <person name="Phillips N.D."/>
            <person name="Hampson D.J."/>
        </authorList>
    </citation>
    <scope>NUCLEOTIDE SEQUENCE [LARGE SCALE GENOMIC DNA]</scope>
    <source>
        <strain evidence="6">ATCC BAA-1826 / 95/1000</strain>
    </source>
</reference>
<dbReference type="CAZy" id="GH33">
    <property type="family name" value="Glycoside Hydrolase Family 33"/>
</dbReference>